<evidence type="ECO:0000256" key="4">
    <source>
        <dbReference type="ARBA" id="ARBA00022452"/>
    </source>
</evidence>
<dbReference type="InterPro" id="IPR010130">
    <property type="entry name" value="T1SS_OMP_TolC"/>
</dbReference>
<dbReference type="GO" id="GO:0015288">
    <property type="term" value="F:porin activity"/>
    <property type="evidence" value="ECO:0007669"/>
    <property type="project" value="TreeGrafter"/>
</dbReference>
<evidence type="ECO:0000256" key="3">
    <source>
        <dbReference type="ARBA" id="ARBA00022448"/>
    </source>
</evidence>
<dbReference type="InterPro" id="IPR003423">
    <property type="entry name" value="OMP_efflux"/>
</dbReference>
<feature type="chain" id="PRO_5014363481" evidence="10">
    <location>
        <begin position="27"/>
        <end position="535"/>
    </location>
</feature>
<evidence type="ECO:0000256" key="5">
    <source>
        <dbReference type="ARBA" id="ARBA00022692"/>
    </source>
</evidence>
<evidence type="ECO:0000256" key="7">
    <source>
        <dbReference type="ARBA" id="ARBA00023237"/>
    </source>
</evidence>
<reference evidence="11 12" key="1">
    <citation type="submission" date="2018-01" db="EMBL/GenBank/DDBJ databases">
        <title>Genomic Sequence of Chromobacterium MWU13-2610 from wild cranberry bogs within the Cape Cod National Seashore.</title>
        <authorList>
            <person name="O'Hara-Hanley K."/>
            <person name="Soby S."/>
            <person name="Harrison A."/>
        </authorList>
    </citation>
    <scope>NUCLEOTIDE SEQUENCE [LARGE SCALE GENOMIC DNA]</scope>
    <source>
        <strain evidence="11 12">MWU13-2610</strain>
    </source>
</reference>
<feature type="compositionally biased region" description="Polar residues" evidence="9">
    <location>
        <begin position="473"/>
        <end position="493"/>
    </location>
</feature>
<keyword evidence="8" id="KW-0175">Coiled coil</keyword>
<keyword evidence="6" id="KW-0472">Membrane</keyword>
<dbReference type="Proteomes" id="UP000236416">
    <property type="component" value="Unassembled WGS sequence"/>
</dbReference>
<dbReference type="Pfam" id="PF02321">
    <property type="entry name" value="OEP"/>
    <property type="match status" value="2"/>
</dbReference>
<comment type="similarity">
    <text evidence="2">Belongs to the outer membrane factor (OMF) (TC 1.B.17) family.</text>
</comment>
<comment type="caution">
    <text evidence="11">The sequence shown here is derived from an EMBL/GenBank/DDBJ whole genome shotgun (WGS) entry which is preliminary data.</text>
</comment>
<dbReference type="RefSeq" id="WP_103318682.1">
    <property type="nucleotide sequence ID" value="NZ_PPTF01000021.1"/>
</dbReference>
<feature type="coiled-coil region" evidence="8">
    <location>
        <begin position="322"/>
        <end position="349"/>
    </location>
</feature>
<comment type="subcellular location">
    <subcellularLocation>
        <location evidence="1">Cell outer membrane</location>
    </subcellularLocation>
</comment>
<evidence type="ECO:0000256" key="2">
    <source>
        <dbReference type="ARBA" id="ARBA00007613"/>
    </source>
</evidence>
<dbReference type="GO" id="GO:0015562">
    <property type="term" value="F:efflux transmembrane transporter activity"/>
    <property type="evidence" value="ECO:0007669"/>
    <property type="project" value="InterPro"/>
</dbReference>
<feature type="signal peptide" evidence="10">
    <location>
        <begin position="1"/>
        <end position="26"/>
    </location>
</feature>
<dbReference type="PANTHER" id="PTHR30026:SF22">
    <property type="entry name" value="OUTER MEMBRANE EFFLUX PROTEIN"/>
    <property type="match status" value="1"/>
</dbReference>
<dbReference type="InterPro" id="IPR051906">
    <property type="entry name" value="TolC-like"/>
</dbReference>
<keyword evidence="7" id="KW-0998">Cell outer membrane</keyword>
<evidence type="ECO:0000313" key="12">
    <source>
        <dbReference type="Proteomes" id="UP000236416"/>
    </source>
</evidence>
<keyword evidence="12" id="KW-1185">Reference proteome</keyword>
<dbReference type="Gene3D" id="1.20.1600.10">
    <property type="entry name" value="Outer membrane efflux proteins (OEP)"/>
    <property type="match status" value="1"/>
</dbReference>
<dbReference type="EMBL" id="PPTF01000021">
    <property type="protein sequence ID" value="POA99382.1"/>
    <property type="molecule type" value="Genomic_DNA"/>
</dbReference>
<evidence type="ECO:0000256" key="8">
    <source>
        <dbReference type="SAM" id="Coils"/>
    </source>
</evidence>
<evidence type="ECO:0000313" key="11">
    <source>
        <dbReference type="EMBL" id="POA99382.1"/>
    </source>
</evidence>
<proteinExistence type="inferred from homology"/>
<evidence type="ECO:0000256" key="1">
    <source>
        <dbReference type="ARBA" id="ARBA00004442"/>
    </source>
</evidence>
<dbReference type="PANTHER" id="PTHR30026">
    <property type="entry name" value="OUTER MEMBRANE PROTEIN TOLC"/>
    <property type="match status" value="1"/>
</dbReference>
<protein>
    <submittedName>
        <fullName evidence="11">Agglutination protein</fullName>
    </submittedName>
</protein>
<keyword evidence="4" id="KW-1134">Transmembrane beta strand</keyword>
<evidence type="ECO:0000256" key="6">
    <source>
        <dbReference type="ARBA" id="ARBA00023136"/>
    </source>
</evidence>
<gene>
    <name evidence="11" type="ORF">C2134_06920</name>
</gene>
<dbReference type="GO" id="GO:1990281">
    <property type="term" value="C:efflux pump complex"/>
    <property type="evidence" value="ECO:0007669"/>
    <property type="project" value="TreeGrafter"/>
</dbReference>
<dbReference type="AlphaFoldDB" id="A0A2K4MQV4"/>
<keyword evidence="5" id="KW-0812">Transmembrane</keyword>
<accession>A0A2K4MQV4</accession>
<evidence type="ECO:0000256" key="9">
    <source>
        <dbReference type="SAM" id="MobiDB-lite"/>
    </source>
</evidence>
<name>A0A2K4MQV4_9NEIS</name>
<dbReference type="SUPFAM" id="SSF56954">
    <property type="entry name" value="Outer membrane efflux proteins (OEP)"/>
    <property type="match status" value="1"/>
</dbReference>
<sequence>MNQTTRIISLSLAMTAAAAWPGACQAYTLREAVGLAVLNNPEVLSKLHDFRSSEDDVRAAKANYYPTVDLNYERNRQVFDYPPNTVASQHYTTKGWTANLNQSLFSGLQTYNQVKEQGYGSLARYFDFLQTSESIALQTTQAYADVLMYRQFVQIAKDNYALHKGILGQILQRVQSGVGRRVDLEQANGRMAEAESNLIVDNTNLLTATSRLARLIGPLPQEDMADLPSLDGALPPPQQLMQQAIGHSPAFLGALASLDAAHAEVNVRRGAFSPTVSLQLSKAPTENYDGYLGTTHQASVAIIFGINLFRGGADRAQLASASEKYNSALDQTELACRNLRQNLEQSYATLVRYRSQLSPLLQHQLSTEKARNAYRKQFDIGQRTLLDVLDSENELFSARRDYINAQIQLSVAQASVLAYSGALLDALQLKAMDDDADKDLLQHMSRQECGGGLQTPAPIDVNAIPGKLIFDPPSSSSIRMPATISSDQAQQPDKSAGKKPGWQDAAPAQDATRKNNDNAPAQTDTAPRVIIRQAP</sequence>
<feature type="region of interest" description="Disordered" evidence="9">
    <location>
        <begin position="470"/>
        <end position="535"/>
    </location>
</feature>
<dbReference type="NCBIfam" id="TIGR01844">
    <property type="entry name" value="type_I_sec_TolC"/>
    <property type="match status" value="1"/>
</dbReference>
<evidence type="ECO:0000256" key="10">
    <source>
        <dbReference type="SAM" id="SignalP"/>
    </source>
</evidence>
<keyword evidence="3" id="KW-0813">Transport</keyword>
<organism evidence="11 12">
    <name type="scientific">Chromobacterium sinusclupearum</name>
    <dbReference type="NCBI Taxonomy" id="2077146"/>
    <lineage>
        <taxon>Bacteria</taxon>
        <taxon>Pseudomonadati</taxon>
        <taxon>Pseudomonadota</taxon>
        <taxon>Betaproteobacteria</taxon>
        <taxon>Neisseriales</taxon>
        <taxon>Chromobacteriaceae</taxon>
        <taxon>Chromobacterium</taxon>
    </lineage>
</organism>
<dbReference type="GO" id="GO:0009279">
    <property type="term" value="C:cell outer membrane"/>
    <property type="evidence" value="ECO:0007669"/>
    <property type="project" value="UniProtKB-SubCell"/>
</dbReference>
<keyword evidence="10" id="KW-0732">Signal</keyword>